<evidence type="ECO:0008006" key="4">
    <source>
        <dbReference type="Google" id="ProtNLM"/>
    </source>
</evidence>
<gene>
    <name evidence="2" type="ORF">M7I_7702</name>
</gene>
<dbReference type="AlphaFoldDB" id="H0EY07"/>
<name>H0EY07_GLAL7</name>
<accession>H0EY07</accession>
<reference evidence="2 3" key="1">
    <citation type="journal article" date="2012" name="Eukaryot. Cell">
        <title>Genome sequence of the fungus Glarea lozoyensis: the first genome sequence of a species from the Helotiaceae family.</title>
        <authorList>
            <person name="Youssar L."/>
            <person name="Gruening B.A."/>
            <person name="Erxleben A."/>
            <person name="Guenther S."/>
            <person name="Huettel W."/>
        </authorList>
    </citation>
    <scope>NUCLEOTIDE SEQUENCE [LARGE SCALE GENOMIC DNA]</scope>
    <source>
        <strain evidence="3">ATCC 74030 / MF5533</strain>
    </source>
</reference>
<keyword evidence="3" id="KW-1185">Reference proteome</keyword>
<evidence type="ECO:0000313" key="3">
    <source>
        <dbReference type="Proteomes" id="UP000005446"/>
    </source>
</evidence>
<dbReference type="InParanoid" id="H0EY07"/>
<feature type="region of interest" description="Disordered" evidence="1">
    <location>
        <begin position="200"/>
        <end position="245"/>
    </location>
</feature>
<dbReference type="HOGENOM" id="CLU_065398_0_0_1"/>
<dbReference type="EMBL" id="AGUE01000237">
    <property type="protein sequence ID" value="EHK96569.1"/>
    <property type="molecule type" value="Genomic_DNA"/>
</dbReference>
<protein>
    <recommendedName>
        <fullName evidence="4">Fungal N-terminal domain-containing protein</fullName>
    </recommendedName>
</protein>
<sequence length="255" mass="28516">MDPVGSAQICVSLINQIYTFISEVRGADASIVTLRTEIERASRTLRGISTTWNKHRKIIQAQVKAGSGAWASVDVVLKETKGTLDEVRNLVKALSTNSVGSLELRERWRRPALAIRLRLEGGEIAEFRRRLEGHNNDVVALLSAVEFDIQITQMAQQMARDEREKKSEKKKELDNKKLIAEVASKAAKNATEQLVKRLKEEEAEAARKANRRAEKKAREDAGKNENSSESLGQNGDKKSKSNTPQRLIVRLGVVY</sequence>
<dbReference type="Proteomes" id="UP000005446">
    <property type="component" value="Unassembled WGS sequence"/>
</dbReference>
<organism evidence="2 3">
    <name type="scientific">Glarea lozoyensis (strain ATCC 74030 / MF5533)</name>
    <dbReference type="NCBI Taxonomy" id="1104152"/>
    <lineage>
        <taxon>Eukaryota</taxon>
        <taxon>Fungi</taxon>
        <taxon>Dikarya</taxon>
        <taxon>Ascomycota</taxon>
        <taxon>Pezizomycotina</taxon>
        <taxon>Leotiomycetes</taxon>
        <taxon>Helotiales</taxon>
        <taxon>Helotiaceae</taxon>
        <taxon>Glarea</taxon>
    </lineage>
</organism>
<feature type="compositionally biased region" description="Polar residues" evidence="1">
    <location>
        <begin position="224"/>
        <end position="233"/>
    </location>
</feature>
<comment type="caution">
    <text evidence="2">The sequence shown here is derived from an EMBL/GenBank/DDBJ whole genome shotgun (WGS) entry which is preliminary data.</text>
</comment>
<evidence type="ECO:0000313" key="2">
    <source>
        <dbReference type="EMBL" id="EHK96569.1"/>
    </source>
</evidence>
<dbReference type="OrthoDB" id="10363660at2759"/>
<evidence type="ECO:0000256" key="1">
    <source>
        <dbReference type="SAM" id="MobiDB-lite"/>
    </source>
</evidence>
<proteinExistence type="predicted"/>